<dbReference type="Pfam" id="PF00134">
    <property type="entry name" value="Cyclin_N"/>
    <property type="match status" value="1"/>
</dbReference>
<organism evidence="8 9">
    <name type="scientific">Dreissena polymorpha</name>
    <name type="common">Zebra mussel</name>
    <name type="synonym">Mytilus polymorpha</name>
    <dbReference type="NCBI Taxonomy" id="45954"/>
    <lineage>
        <taxon>Eukaryota</taxon>
        <taxon>Metazoa</taxon>
        <taxon>Spiralia</taxon>
        <taxon>Lophotrochozoa</taxon>
        <taxon>Mollusca</taxon>
        <taxon>Bivalvia</taxon>
        <taxon>Autobranchia</taxon>
        <taxon>Heteroconchia</taxon>
        <taxon>Euheterodonta</taxon>
        <taxon>Imparidentia</taxon>
        <taxon>Neoheterodontei</taxon>
        <taxon>Myida</taxon>
        <taxon>Dreissenoidea</taxon>
        <taxon>Dreissenidae</taxon>
        <taxon>Dreissena</taxon>
    </lineage>
</organism>
<dbReference type="Proteomes" id="UP000828390">
    <property type="component" value="Unassembled WGS sequence"/>
</dbReference>
<dbReference type="PANTHER" id="PTHR10177">
    <property type="entry name" value="CYCLINS"/>
    <property type="match status" value="1"/>
</dbReference>
<keyword evidence="9" id="KW-1185">Reference proteome</keyword>
<sequence length="365" mass="41239">MNVTEARGYIAVELNEYSTVGKLVDSFEQDDEGIECPIEISLEHAVQDCEQTTPEAVSMSASLCDSGFAESIAGCIELQCLECVWEWSASKESSDSRAKCTCTNNEHDGFEEYVHEIFMHRLKLESKYHVLACLENQPEISIVVRKTVIEWLTSAHHDLKLCQDTLYLAVHVFDRVLDVMQVSRDCLELLAITCLLVASKQNEICPPEIHELLEKCHDVFTREQVKQLEMIVLMATSFDLLAPTVQQFLEYFAAACLQGCLGDEEQTMRLKMARAVSRCVLELSLPDYRLCQFRPSVLALCVLAAAVEYLKTHLDLADLRQTIGAEAEEFNRCLSKVRSFIDNFRQTCPDMTALCEKYAGIYGSK</sequence>
<comment type="caution">
    <text evidence="8">The sequence shown here is derived from an EMBL/GenBank/DDBJ whole genome shotgun (WGS) entry which is preliminary data.</text>
</comment>
<evidence type="ECO:0000256" key="4">
    <source>
        <dbReference type="ARBA" id="ARBA00023306"/>
    </source>
</evidence>
<reference evidence="8" key="2">
    <citation type="submission" date="2020-11" db="EMBL/GenBank/DDBJ databases">
        <authorList>
            <person name="McCartney M.A."/>
            <person name="Auch B."/>
            <person name="Kono T."/>
            <person name="Mallez S."/>
            <person name="Becker A."/>
            <person name="Gohl D.M."/>
            <person name="Silverstein K.A.T."/>
            <person name="Koren S."/>
            <person name="Bechman K.B."/>
            <person name="Herman A."/>
            <person name="Abrahante J.E."/>
            <person name="Garbe J."/>
        </authorList>
    </citation>
    <scope>NUCLEOTIDE SEQUENCE</scope>
    <source>
        <strain evidence="8">Duluth1</strain>
        <tissue evidence="8">Whole animal</tissue>
    </source>
</reference>
<dbReference type="PROSITE" id="PS00292">
    <property type="entry name" value="CYCLINS"/>
    <property type="match status" value="1"/>
</dbReference>
<gene>
    <name evidence="8" type="ORF">DPMN_108992</name>
</gene>
<dbReference type="Pfam" id="PF02984">
    <property type="entry name" value="Cyclin_C"/>
    <property type="match status" value="1"/>
</dbReference>
<comment type="similarity">
    <text evidence="5">Belongs to the cyclin family.</text>
</comment>
<dbReference type="InterPro" id="IPR048258">
    <property type="entry name" value="Cyclins_cyclin-box"/>
</dbReference>
<dbReference type="SUPFAM" id="SSF47954">
    <property type="entry name" value="Cyclin-like"/>
    <property type="match status" value="2"/>
</dbReference>
<accession>A0A9D4QLQ7</accession>
<evidence type="ECO:0000313" key="8">
    <source>
        <dbReference type="EMBL" id="KAH3835634.1"/>
    </source>
</evidence>
<keyword evidence="1" id="KW-0132">Cell division</keyword>
<dbReference type="InterPro" id="IPR006671">
    <property type="entry name" value="Cyclin_N"/>
</dbReference>
<dbReference type="AlphaFoldDB" id="A0A9D4QLQ7"/>
<dbReference type="FunFam" id="1.10.472.10:FF:000001">
    <property type="entry name" value="G2/mitotic-specific cyclin"/>
    <property type="match status" value="1"/>
</dbReference>
<evidence type="ECO:0000259" key="6">
    <source>
        <dbReference type="SMART" id="SM00385"/>
    </source>
</evidence>
<evidence type="ECO:0000256" key="3">
    <source>
        <dbReference type="ARBA" id="ARBA00023127"/>
    </source>
</evidence>
<dbReference type="InterPro" id="IPR039361">
    <property type="entry name" value="Cyclin"/>
</dbReference>
<dbReference type="GO" id="GO:0051301">
    <property type="term" value="P:cell division"/>
    <property type="evidence" value="ECO:0007669"/>
    <property type="project" value="UniProtKB-KW"/>
</dbReference>
<evidence type="ECO:0000256" key="5">
    <source>
        <dbReference type="RuleBase" id="RU000383"/>
    </source>
</evidence>
<evidence type="ECO:0000256" key="2">
    <source>
        <dbReference type="ARBA" id="ARBA00022776"/>
    </source>
</evidence>
<dbReference type="SMART" id="SM00385">
    <property type="entry name" value="CYCLIN"/>
    <property type="match status" value="2"/>
</dbReference>
<evidence type="ECO:0000313" key="9">
    <source>
        <dbReference type="Proteomes" id="UP000828390"/>
    </source>
</evidence>
<proteinExistence type="inferred from homology"/>
<reference evidence="8" key="1">
    <citation type="journal article" date="2019" name="bioRxiv">
        <title>The Genome of the Zebra Mussel, Dreissena polymorpha: A Resource for Invasive Species Research.</title>
        <authorList>
            <person name="McCartney M.A."/>
            <person name="Auch B."/>
            <person name="Kono T."/>
            <person name="Mallez S."/>
            <person name="Zhang Y."/>
            <person name="Obille A."/>
            <person name="Becker A."/>
            <person name="Abrahante J.E."/>
            <person name="Garbe J."/>
            <person name="Badalamenti J.P."/>
            <person name="Herman A."/>
            <person name="Mangelson H."/>
            <person name="Liachko I."/>
            <person name="Sullivan S."/>
            <person name="Sone E.D."/>
            <person name="Koren S."/>
            <person name="Silverstein K.A.T."/>
            <person name="Beckman K.B."/>
            <person name="Gohl D.M."/>
        </authorList>
    </citation>
    <scope>NUCLEOTIDE SEQUENCE</scope>
    <source>
        <strain evidence="8">Duluth1</strain>
        <tissue evidence="8">Whole animal</tissue>
    </source>
</reference>
<name>A0A9D4QLQ7_DREPO</name>
<feature type="domain" description="Cyclin C-terminal" evidence="7">
    <location>
        <begin position="243"/>
        <end position="365"/>
    </location>
</feature>
<evidence type="ECO:0000259" key="7">
    <source>
        <dbReference type="SMART" id="SM01332"/>
    </source>
</evidence>
<feature type="domain" description="Cyclin-like" evidence="6">
    <location>
        <begin position="246"/>
        <end position="339"/>
    </location>
</feature>
<dbReference type="Gene3D" id="1.10.472.10">
    <property type="entry name" value="Cyclin-like"/>
    <property type="match status" value="2"/>
</dbReference>
<dbReference type="EMBL" id="JAIWYP010000004">
    <property type="protein sequence ID" value="KAH3835634.1"/>
    <property type="molecule type" value="Genomic_DNA"/>
</dbReference>
<evidence type="ECO:0008006" key="10">
    <source>
        <dbReference type="Google" id="ProtNLM"/>
    </source>
</evidence>
<evidence type="ECO:0000256" key="1">
    <source>
        <dbReference type="ARBA" id="ARBA00022618"/>
    </source>
</evidence>
<dbReference type="InterPro" id="IPR013763">
    <property type="entry name" value="Cyclin-like_dom"/>
</dbReference>
<protein>
    <recommendedName>
        <fullName evidence="10">Cyclin D</fullName>
    </recommendedName>
</protein>
<keyword evidence="4" id="KW-0131">Cell cycle</keyword>
<dbReference type="InterPro" id="IPR036915">
    <property type="entry name" value="Cyclin-like_sf"/>
</dbReference>
<keyword evidence="3 5" id="KW-0195">Cyclin</keyword>
<feature type="domain" description="Cyclin-like" evidence="6">
    <location>
        <begin position="150"/>
        <end position="234"/>
    </location>
</feature>
<dbReference type="InterPro" id="IPR004367">
    <property type="entry name" value="Cyclin_C-dom"/>
</dbReference>
<keyword evidence="2" id="KW-0498">Mitosis</keyword>
<dbReference type="SMART" id="SM01332">
    <property type="entry name" value="Cyclin_C"/>
    <property type="match status" value="1"/>
</dbReference>
<dbReference type="OrthoDB" id="5590282at2759"/>